<dbReference type="SUPFAM" id="SSF53850">
    <property type="entry name" value="Periplasmic binding protein-like II"/>
    <property type="match status" value="1"/>
</dbReference>
<keyword evidence="3" id="KW-0813">Transport</keyword>
<evidence type="ECO:0000256" key="3">
    <source>
        <dbReference type="ARBA" id="ARBA00022448"/>
    </source>
</evidence>
<keyword evidence="4 5" id="KW-0732">Signal</keyword>
<dbReference type="Proteomes" id="UP001354227">
    <property type="component" value="Unassembled WGS sequence"/>
</dbReference>
<dbReference type="PANTHER" id="PTHR30024:SF42">
    <property type="entry name" value="ALIPHATIC SULFONATES-BINDING PROTEIN-RELATED"/>
    <property type="match status" value="1"/>
</dbReference>
<dbReference type="Pfam" id="PF09084">
    <property type="entry name" value="NMT1"/>
    <property type="match status" value="1"/>
</dbReference>
<dbReference type="InterPro" id="IPR001638">
    <property type="entry name" value="Solute-binding_3/MltF_N"/>
</dbReference>
<feature type="chain" id="PRO_5046552084" evidence="5">
    <location>
        <begin position="26"/>
        <end position="326"/>
    </location>
</feature>
<feature type="domain" description="Solute-binding protein family 3/N-terminal" evidence="6">
    <location>
        <begin position="28"/>
        <end position="257"/>
    </location>
</feature>
<dbReference type="InterPro" id="IPR015168">
    <property type="entry name" value="SsuA/THI5"/>
</dbReference>
<evidence type="ECO:0000313" key="8">
    <source>
        <dbReference type="Proteomes" id="UP001354227"/>
    </source>
</evidence>
<dbReference type="EMBL" id="JAZDCT010000003">
    <property type="protein sequence ID" value="MEE1886615.1"/>
    <property type="molecule type" value="Genomic_DNA"/>
</dbReference>
<evidence type="ECO:0000313" key="7">
    <source>
        <dbReference type="EMBL" id="MEE1886615.1"/>
    </source>
</evidence>
<evidence type="ECO:0000259" key="6">
    <source>
        <dbReference type="SMART" id="SM00062"/>
    </source>
</evidence>
<evidence type="ECO:0000256" key="4">
    <source>
        <dbReference type="ARBA" id="ARBA00022729"/>
    </source>
</evidence>
<evidence type="ECO:0000256" key="5">
    <source>
        <dbReference type="SAM" id="SignalP"/>
    </source>
</evidence>
<gene>
    <name evidence="7" type="ORF">V0R62_03005</name>
</gene>
<dbReference type="RefSeq" id="WP_330102677.1">
    <property type="nucleotide sequence ID" value="NZ_JAZDCT010000003.1"/>
</dbReference>
<protein>
    <submittedName>
        <fullName evidence="7">Aliphatic sulfonate ABC transporter substrate-binding protein</fullName>
    </submittedName>
</protein>
<name>A0ABU7H652_9PSED</name>
<dbReference type="NCBIfam" id="TIGR01728">
    <property type="entry name" value="SsuA_fam"/>
    <property type="match status" value="1"/>
</dbReference>
<feature type="signal peptide" evidence="5">
    <location>
        <begin position="1"/>
        <end position="25"/>
    </location>
</feature>
<proteinExistence type="inferred from homology"/>
<dbReference type="SMART" id="SM00062">
    <property type="entry name" value="PBPb"/>
    <property type="match status" value="1"/>
</dbReference>
<reference evidence="7" key="1">
    <citation type="submission" date="2024-01" db="EMBL/GenBank/DDBJ databases">
        <title>Unpublished Manusciprt.</title>
        <authorList>
            <person name="Duman M."/>
            <person name="Valdes E.G."/>
            <person name="Ajmi N."/>
            <person name="Altun S."/>
            <person name="Saticioglu I.B."/>
        </authorList>
    </citation>
    <scope>NUCLEOTIDE SEQUENCE</scope>
    <source>
        <strain evidence="7">137P</strain>
    </source>
</reference>
<comment type="caution">
    <text evidence="7">The sequence shown here is derived from an EMBL/GenBank/DDBJ whole genome shotgun (WGS) entry which is preliminary data.</text>
</comment>
<evidence type="ECO:0000256" key="2">
    <source>
        <dbReference type="ARBA" id="ARBA00010742"/>
    </source>
</evidence>
<evidence type="ECO:0000256" key="1">
    <source>
        <dbReference type="ARBA" id="ARBA00004418"/>
    </source>
</evidence>
<comment type="subcellular location">
    <subcellularLocation>
        <location evidence="1">Periplasm</location>
    </subcellularLocation>
</comment>
<accession>A0ABU7H652</accession>
<organism evidence="7 8">
    <name type="scientific">Pseudomonas carassii</name>
    <dbReference type="NCBI Taxonomy" id="3115855"/>
    <lineage>
        <taxon>Bacteria</taxon>
        <taxon>Pseudomonadati</taxon>
        <taxon>Pseudomonadota</taxon>
        <taxon>Gammaproteobacteria</taxon>
        <taxon>Pseudomonadales</taxon>
        <taxon>Pseudomonadaceae</taxon>
        <taxon>Pseudomonas</taxon>
    </lineage>
</organism>
<sequence>MSLKPLRRLGLALLASALLPSLASAEQTLRIGYQKSSTLLILLKARGSLEHRLQAQDVRVTWHEFPSGLPLLEALNLGNVDLSADVADTVPVFTQAAGAKLTYFARETPSPTAQAILVPADSPLRTLADLKCKRVAVTKAAGSHYLLIQALAKAGLTFQDITPAYLIPADGRAAFENHKVDAWVTWDPFVASAQNQQNARILVDGSGLASYQRYYLAGSDYAKAHPAVLQQVYLALREAGAWTKANPAAAARILGPLWGNLDSATVQQANARRSYDVQPVRLENLAEQQRIADAFYQAGLLPKAVDAQAVSLFEPLDAQSEARLSK</sequence>
<dbReference type="PANTHER" id="PTHR30024">
    <property type="entry name" value="ALIPHATIC SULFONATES-BINDING PROTEIN-RELATED"/>
    <property type="match status" value="1"/>
</dbReference>
<dbReference type="InterPro" id="IPR010067">
    <property type="entry name" value="ABC_SsuA_sub-bd"/>
</dbReference>
<dbReference type="Gene3D" id="3.40.190.10">
    <property type="entry name" value="Periplasmic binding protein-like II"/>
    <property type="match status" value="2"/>
</dbReference>
<keyword evidence="8" id="KW-1185">Reference proteome</keyword>
<comment type="similarity">
    <text evidence="2">Belongs to the bacterial solute-binding protein SsuA/TauA family.</text>
</comment>